<dbReference type="Pfam" id="PF13399">
    <property type="entry name" value="LytR_C"/>
    <property type="match status" value="1"/>
</dbReference>
<dbReference type="AlphaFoldDB" id="A0A8J2TVE4"/>
<evidence type="ECO:0000313" key="5">
    <source>
        <dbReference type="Proteomes" id="UP000616114"/>
    </source>
</evidence>
<evidence type="ECO:0000259" key="3">
    <source>
        <dbReference type="Pfam" id="PF13399"/>
    </source>
</evidence>
<reference evidence="4" key="1">
    <citation type="journal article" date="2014" name="Int. J. Syst. Evol. Microbiol.">
        <title>Complete genome sequence of Corynebacterium casei LMG S-19264T (=DSM 44701T), isolated from a smear-ripened cheese.</title>
        <authorList>
            <consortium name="US DOE Joint Genome Institute (JGI-PGF)"/>
            <person name="Walter F."/>
            <person name="Albersmeier A."/>
            <person name="Kalinowski J."/>
            <person name="Ruckert C."/>
        </authorList>
    </citation>
    <scope>NUCLEOTIDE SEQUENCE</scope>
    <source>
        <strain evidence="4">CGMCC 1.12785</strain>
    </source>
</reference>
<keyword evidence="2" id="KW-0472">Membrane</keyword>
<sequence length="210" mass="21345">MPENPGERRAAHRERRDGTGATPIVVVTVLAIIAVVLIAGVVNIIRLSAGNPEDLGPAAQEESGVSDDELPEGGEQQDSGEENEAPVEKTAEVTVLNGSGVSGVAATYSDLLGQNDWNVVETGNYSTPDSTSTVYYSAEEFRAQAELLAEETGAPDVEQSAEFSGDVTLVVCSDLASTQPGETGTDAPGTGTAPGGGTGADEPESGLGSP</sequence>
<dbReference type="Gene3D" id="3.30.70.2390">
    <property type="match status" value="1"/>
</dbReference>
<proteinExistence type="predicted"/>
<keyword evidence="5" id="KW-1185">Reference proteome</keyword>
<evidence type="ECO:0000256" key="2">
    <source>
        <dbReference type="SAM" id="Phobius"/>
    </source>
</evidence>
<dbReference type="RefSeq" id="WP_188549113.1">
    <property type="nucleotide sequence ID" value="NZ_BMFY01000001.1"/>
</dbReference>
<feature type="domain" description="LytR/CpsA/Psr regulator C-terminal" evidence="3">
    <location>
        <begin position="92"/>
        <end position="174"/>
    </location>
</feature>
<feature type="region of interest" description="Disordered" evidence="1">
    <location>
        <begin position="174"/>
        <end position="210"/>
    </location>
</feature>
<feature type="transmembrane region" description="Helical" evidence="2">
    <location>
        <begin position="21"/>
        <end position="45"/>
    </location>
</feature>
<gene>
    <name evidence="4" type="ORF">GCM10011333_02720</name>
</gene>
<reference evidence="4" key="2">
    <citation type="submission" date="2020-09" db="EMBL/GenBank/DDBJ databases">
        <authorList>
            <person name="Sun Q."/>
            <person name="Zhou Y."/>
        </authorList>
    </citation>
    <scope>NUCLEOTIDE SEQUENCE</scope>
    <source>
        <strain evidence="4">CGMCC 1.12785</strain>
    </source>
</reference>
<name>A0A8J2TVE4_9MICO</name>
<protein>
    <recommendedName>
        <fullName evidence="3">LytR/CpsA/Psr regulator C-terminal domain-containing protein</fullName>
    </recommendedName>
</protein>
<feature type="region of interest" description="Disordered" evidence="1">
    <location>
        <begin position="50"/>
        <end position="87"/>
    </location>
</feature>
<comment type="caution">
    <text evidence="4">The sequence shown here is derived from an EMBL/GenBank/DDBJ whole genome shotgun (WGS) entry which is preliminary data.</text>
</comment>
<organism evidence="4 5">
    <name type="scientific">Sediminivirga luteola</name>
    <dbReference type="NCBI Taxonomy" id="1774748"/>
    <lineage>
        <taxon>Bacteria</taxon>
        <taxon>Bacillati</taxon>
        <taxon>Actinomycetota</taxon>
        <taxon>Actinomycetes</taxon>
        <taxon>Micrococcales</taxon>
        <taxon>Brevibacteriaceae</taxon>
        <taxon>Sediminivirga</taxon>
    </lineage>
</organism>
<dbReference type="InterPro" id="IPR027381">
    <property type="entry name" value="LytR/CpsA/Psr_C"/>
</dbReference>
<keyword evidence="2" id="KW-0812">Transmembrane</keyword>
<dbReference type="EMBL" id="BMFY01000001">
    <property type="protein sequence ID" value="GGA03451.1"/>
    <property type="molecule type" value="Genomic_DNA"/>
</dbReference>
<accession>A0A8J2TVE4</accession>
<keyword evidence="2" id="KW-1133">Transmembrane helix</keyword>
<evidence type="ECO:0000256" key="1">
    <source>
        <dbReference type="SAM" id="MobiDB-lite"/>
    </source>
</evidence>
<dbReference type="Proteomes" id="UP000616114">
    <property type="component" value="Unassembled WGS sequence"/>
</dbReference>
<evidence type="ECO:0000313" key="4">
    <source>
        <dbReference type="EMBL" id="GGA03451.1"/>
    </source>
</evidence>
<feature type="compositionally biased region" description="Low complexity" evidence="1">
    <location>
        <begin position="180"/>
        <end position="191"/>
    </location>
</feature>